<keyword evidence="2" id="KW-1185">Reference proteome</keyword>
<proteinExistence type="predicted"/>
<evidence type="ECO:0000313" key="1">
    <source>
        <dbReference type="EMBL" id="SDL22213.1"/>
    </source>
</evidence>
<sequence>MTAKEFVELFYIEKDETLKLYFEKMNNTQVGCEIQKLGLNQEQMEKMKSIIDTVLIDTFYTILLGLDGEASIGNVQQTYKVYDEDDHLISECGELEEYAYEYFHENK</sequence>
<evidence type="ECO:0000313" key="2">
    <source>
        <dbReference type="Proteomes" id="UP000199068"/>
    </source>
</evidence>
<dbReference type="STRING" id="1121325.SAMN04515677_101167"/>
<reference evidence="1 2" key="1">
    <citation type="submission" date="2016-10" db="EMBL/GenBank/DDBJ databases">
        <authorList>
            <person name="de Groot N.N."/>
        </authorList>
    </citation>
    <scope>NUCLEOTIDE SEQUENCE [LARGE SCALE GENOMIC DNA]</scope>
    <source>
        <strain evidence="1 2">DSM 797</strain>
    </source>
</reference>
<name>A0A1G9IBL3_9FIRM</name>
<dbReference type="Proteomes" id="UP000199068">
    <property type="component" value="Unassembled WGS sequence"/>
</dbReference>
<dbReference type="EMBL" id="FNGW01000001">
    <property type="protein sequence ID" value="SDL22213.1"/>
    <property type="molecule type" value="Genomic_DNA"/>
</dbReference>
<organism evidence="1 2">
    <name type="scientific">Romboutsia lituseburensis DSM 797</name>
    <dbReference type="NCBI Taxonomy" id="1121325"/>
    <lineage>
        <taxon>Bacteria</taxon>
        <taxon>Bacillati</taxon>
        <taxon>Bacillota</taxon>
        <taxon>Clostridia</taxon>
        <taxon>Peptostreptococcales</taxon>
        <taxon>Peptostreptococcaceae</taxon>
        <taxon>Romboutsia</taxon>
    </lineage>
</organism>
<dbReference type="AlphaFoldDB" id="A0A1G9IBL3"/>
<dbReference type="RefSeq" id="WP_092721927.1">
    <property type="nucleotide sequence ID" value="NZ_FNGW01000001.1"/>
</dbReference>
<accession>A0A1G9IBL3</accession>
<gene>
    <name evidence="1" type="ORF">SAMN04515677_101167</name>
</gene>
<protein>
    <submittedName>
        <fullName evidence="1">Uncharacterized protein</fullName>
    </submittedName>
</protein>